<feature type="binding site" evidence="4">
    <location>
        <position position="286"/>
    </location>
    <ligand>
        <name>Zn(2+)</name>
        <dbReference type="ChEBI" id="CHEBI:29105"/>
        <label>1</label>
        <note>catalytic</note>
    </ligand>
</feature>
<feature type="binding site" evidence="3">
    <location>
        <position position="129"/>
    </location>
    <ligand>
        <name>substrate</name>
    </ligand>
</feature>
<dbReference type="InterPro" id="IPR011059">
    <property type="entry name" value="Metal-dep_hydrolase_composite"/>
</dbReference>
<feature type="binding site" evidence="4">
    <location>
        <position position="60"/>
    </location>
    <ligand>
        <name>Zn(2+)</name>
        <dbReference type="ChEBI" id="CHEBI:29105"/>
        <label>1</label>
        <note>catalytic</note>
    </ligand>
</feature>
<evidence type="ECO:0000259" key="5">
    <source>
        <dbReference type="Pfam" id="PF01979"/>
    </source>
</evidence>
<sequence>MKLIKGVNLYTPEYLGVKDVFLAGGKICKIADNIELPTELEVEVIDGTGLLLLPGFIDSHVHVLGGGGEGGFANRTPEATLSGLTRYGITTVVGCLGTDGIGRDIKSLVAKIKGLREQGISAYAYTGSYQVPVRTLTGGIIDDIMMIEEIIGTGEIAISDHRSSQPTADEFKRLCADTRVGGILSGKAGIINIHLGDSPRCMDLINQVIAETEIPATQFLPTHVNRNAALFEEAVEYAKLGGAVDFTGNEDIDYWETICDEVRVSKGIKRLLDEGVSSDLFTISSDGQGSLPMFSADGVFQGMGMGQSSCLLKEVRECVEKEGIPLEIAIKAITSNPAKVLCLPQKGRIEEGMDADLCLMTKDLEIDTVIAMGQVMVKKGEPIVKGAFEGQ</sequence>
<evidence type="ECO:0000256" key="2">
    <source>
        <dbReference type="PIRSR" id="PIRSR001238-1"/>
    </source>
</evidence>
<feature type="binding site" evidence="3">
    <location>
        <position position="290"/>
    </location>
    <ligand>
        <name>substrate</name>
    </ligand>
</feature>
<dbReference type="InterPro" id="IPR010229">
    <property type="entry name" value="Pept_M38_dipep"/>
</dbReference>
<dbReference type="EC" id="3.4.19.-" evidence="1"/>
<comment type="caution">
    <text evidence="6">The sequence shown here is derived from an EMBL/GenBank/DDBJ whole genome shotgun (WGS) entry which is preliminary data.</text>
</comment>
<accession>A0A845QH74</accession>
<dbReference type="AlphaFoldDB" id="A0A845QH74"/>
<keyword evidence="1 6" id="KW-0378">Hydrolase</keyword>
<comment type="PTM">
    <text evidence="1">Carboxylation allows a single lysine to coordinate two zinc ions.</text>
</comment>
<organism evidence="6 7">
    <name type="scientific">Anaerotruncus colihominis</name>
    <dbReference type="NCBI Taxonomy" id="169435"/>
    <lineage>
        <taxon>Bacteria</taxon>
        <taxon>Bacillati</taxon>
        <taxon>Bacillota</taxon>
        <taxon>Clostridia</taxon>
        <taxon>Eubacteriales</taxon>
        <taxon>Oscillospiraceae</taxon>
        <taxon>Anaerotruncus</taxon>
    </lineage>
</organism>
<feature type="binding site" evidence="4">
    <location>
        <position position="194"/>
    </location>
    <ligand>
        <name>Zn(2+)</name>
        <dbReference type="ChEBI" id="CHEBI:29105"/>
        <label>2</label>
        <note>catalytic</note>
    </ligand>
</feature>
<dbReference type="Proteomes" id="UP000446866">
    <property type="component" value="Unassembled WGS sequence"/>
</dbReference>
<dbReference type="PIRSF" id="PIRSF001238">
    <property type="entry name" value="IadA"/>
    <property type="match status" value="1"/>
</dbReference>
<dbReference type="EMBL" id="QXWK01000005">
    <property type="protein sequence ID" value="NBH60806.1"/>
    <property type="molecule type" value="Genomic_DNA"/>
</dbReference>
<feature type="binding site" evidence="3">
    <location>
        <begin position="67"/>
        <end position="69"/>
    </location>
    <ligand>
        <name>substrate</name>
    </ligand>
</feature>
<dbReference type="GO" id="GO:0008798">
    <property type="term" value="F:beta-aspartyl-peptidase activity"/>
    <property type="evidence" value="ECO:0007669"/>
    <property type="project" value="InterPro"/>
</dbReference>
<keyword evidence="1 4" id="KW-0479">Metal-binding</keyword>
<dbReference type="PANTHER" id="PTHR11647:SF1">
    <property type="entry name" value="COLLAPSIN RESPONSE MEDIATOR PROTEIN"/>
    <property type="match status" value="1"/>
</dbReference>
<dbReference type="NCBIfam" id="TIGR01975">
    <property type="entry name" value="isoAsp_dipep"/>
    <property type="match status" value="1"/>
</dbReference>
<feature type="binding site" evidence="3">
    <location>
        <position position="226"/>
    </location>
    <ligand>
        <name>substrate</name>
    </ligand>
</feature>
<evidence type="ECO:0000256" key="3">
    <source>
        <dbReference type="PIRSR" id="PIRSR001238-2"/>
    </source>
</evidence>
<feature type="binding site" evidence="3">
    <location>
        <position position="162"/>
    </location>
    <ligand>
        <name>substrate</name>
    </ligand>
</feature>
<dbReference type="Pfam" id="PF01979">
    <property type="entry name" value="Amidohydro_1"/>
    <property type="match status" value="1"/>
</dbReference>
<name>A0A845QH74_9FIRM</name>
<dbReference type="GO" id="GO:0008237">
    <property type="term" value="F:metallopeptidase activity"/>
    <property type="evidence" value="ECO:0007669"/>
    <property type="project" value="UniProtKB-KW"/>
</dbReference>
<dbReference type="SUPFAM" id="SSF51556">
    <property type="entry name" value="Metallo-dependent hydrolases"/>
    <property type="match status" value="1"/>
</dbReference>
<dbReference type="InterPro" id="IPR032466">
    <property type="entry name" value="Metal_Hydrolase"/>
</dbReference>
<dbReference type="InterPro" id="IPR050378">
    <property type="entry name" value="Metallo-dep_Hydrolases_sf"/>
</dbReference>
<evidence type="ECO:0000256" key="4">
    <source>
        <dbReference type="PIRSR" id="PIRSR001238-3"/>
    </source>
</evidence>
<dbReference type="Gene3D" id="2.30.40.10">
    <property type="entry name" value="Urease, subunit C, domain 1"/>
    <property type="match status" value="1"/>
</dbReference>
<comment type="similarity">
    <text evidence="1">Belongs to the peptidase M38 family.</text>
</comment>
<dbReference type="PANTHER" id="PTHR11647">
    <property type="entry name" value="HYDRANTOINASE/DIHYDROPYRIMIDINASE FAMILY MEMBER"/>
    <property type="match status" value="1"/>
</dbReference>
<keyword evidence="1" id="KW-0645">Protease</keyword>
<feature type="binding site" evidence="3">
    <location>
        <position position="98"/>
    </location>
    <ligand>
        <name>substrate</name>
    </ligand>
</feature>
<evidence type="ECO:0000256" key="1">
    <source>
        <dbReference type="PIRNR" id="PIRNR001238"/>
    </source>
</evidence>
<reference evidence="6 7" key="1">
    <citation type="submission" date="2018-08" db="EMBL/GenBank/DDBJ databases">
        <title>Murine metabolic-syndrome-specific gut microbial biobank.</title>
        <authorList>
            <person name="Liu C."/>
        </authorList>
    </citation>
    <scope>NUCLEOTIDE SEQUENCE [LARGE SCALE GENOMIC DNA]</scope>
    <source>
        <strain evidence="6 7">28</strain>
    </source>
</reference>
<proteinExistence type="inferred from homology"/>
<protein>
    <recommendedName>
        <fullName evidence="1">Isoaspartyl dipeptidase</fullName>
        <ecNumber evidence="1">3.4.19.-</ecNumber>
    </recommendedName>
</protein>
<dbReference type="SUPFAM" id="SSF51338">
    <property type="entry name" value="Composite domain of metallo-dependent hydrolases"/>
    <property type="match status" value="1"/>
</dbReference>
<comment type="subcellular location">
    <subcellularLocation>
        <location evidence="1">Cytoplasm</location>
    </subcellularLocation>
</comment>
<feature type="active site" description="Proton acceptor" evidence="2">
    <location>
        <position position="286"/>
    </location>
</feature>
<dbReference type="GO" id="GO:0005737">
    <property type="term" value="C:cytoplasm"/>
    <property type="evidence" value="ECO:0007669"/>
    <property type="project" value="UniProtKB-SubCell"/>
</dbReference>
<evidence type="ECO:0000313" key="7">
    <source>
        <dbReference type="Proteomes" id="UP000446866"/>
    </source>
</evidence>
<feature type="domain" description="Amidohydrolase-related" evidence="5">
    <location>
        <begin position="267"/>
        <end position="375"/>
    </location>
</feature>
<dbReference type="Gene3D" id="3.20.20.140">
    <property type="entry name" value="Metal-dependent hydrolases"/>
    <property type="match status" value="1"/>
</dbReference>
<comment type="function">
    <text evidence="1">Catalyzes the hydrolytic cleavage of a subset of L-isoaspartyl (L-beta-aspartyl) dipeptides. Used to degrade proteins damaged by L-isoaspartyl residues formation.</text>
</comment>
<keyword evidence="1" id="KW-0482">Metalloprotease</keyword>
<dbReference type="GO" id="GO:0046872">
    <property type="term" value="F:metal ion binding"/>
    <property type="evidence" value="ECO:0007669"/>
    <property type="project" value="UniProtKB-KW"/>
</dbReference>
<dbReference type="InterPro" id="IPR006680">
    <property type="entry name" value="Amidohydro-rel"/>
</dbReference>
<dbReference type="GO" id="GO:0016810">
    <property type="term" value="F:hydrolase activity, acting on carbon-nitrogen (but not peptide) bonds"/>
    <property type="evidence" value="ECO:0007669"/>
    <property type="project" value="InterPro"/>
</dbReference>
<feature type="binding site" evidence="4">
    <location>
        <position position="223"/>
    </location>
    <ligand>
        <name>Zn(2+)</name>
        <dbReference type="ChEBI" id="CHEBI:29105"/>
        <label>2</label>
        <note>catalytic</note>
    </ligand>
</feature>
<evidence type="ECO:0000313" key="6">
    <source>
        <dbReference type="EMBL" id="NBH60806.1"/>
    </source>
</evidence>
<feature type="binding site" evidence="4">
    <location>
        <position position="62"/>
    </location>
    <ligand>
        <name>Zn(2+)</name>
        <dbReference type="ChEBI" id="CHEBI:29105"/>
        <label>1</label>
        <note>catalytic</note>
    </ligand>
</feature>
<keyword evidence="7" id="KW-1185">Reference proteome</keyword>
<comment type="cofactor">
    <cofactor evidence="1 4">
        <name>Zn(2+)</name>
        <dbReference type="ChEBI" id="CHEBI:29105"/>
    </cofactor>
    <text evidence="1 4">Binds 2 Zn(2+) ions per subunit.</text>
</comment>
<gene>
    <name evidence="6" type="ORF">D0435_03920</name>
</gene>
<dbReference type="GO" id="GO:0006508">
    <property type="term" value="P:proteolysis"/>
    <property type="evidence" value="ECO:0007669"/>
    <property type="project" value="UniProtKB-KW"/>
</dbReference>
<keyword evidence="1 4" id="KW-0862">Zinc</keyword>